<gene>
    <name evidence="1" type="ORF">FRACYDRAFT_264836</name>
</gene>
<dbReference type="InParanoid" id="A0A1E7EPG8"/>
<dbReference type="OrthoDB" id="54189at2759"/>
<dbReference type="InterPro" id="IPR032675">
    <property type="entry name" value="LRR_dom_sf"/>
</dbReference>
<dbReference type="SUPFAM" id="SSF52047">
    <property type="entry name" value="RNI-like"/>
    <property type="match status" value="1"/>
</dbReference>
<reference evidence="1 2" key="1">
    <citation type="submission" date="2016-09" db="EMBL/GenBank/DDBJ databases">
        <title>Extensive genetic diversity and differential bi-allelic expression allows diatom success in the polar Southern Ocean.</title>
        <authorList>
            <consortium name="DOE Joint Genome Institute"/>
            <person name="Mock T."/>
            <person name="Otillar R.P."/>
            <person name="Strauss J."/>
            <person name="Dupont C."/>
            <person name="Frickenhaus S."/>
            <person name="Maumus F."/>
            <person name="Mcmullan M."/>
            <person name="Sanges R."/>
            <person name="Schmutz J."/>
            <person name="Toseland A."/>
            <person name="Valas R."/>
            <person name="Veluchamy A."/>
            <person name="Ward B.J."/>
            <person name="Allen A."/>
            <person name="Barry K."/>
            <person name="Falciatore A."/>
            <person name="Ferrante M."/>
            <person name="Fortunato A.E."/>
            <person name="Gloeckner G."/>
            <person name="Gruber A."/>
            <person name="Hipkin R."/>
            <person name="Janech M."/>
            <person name="Kroth P."/>
            <person name="Leese F."/>
            <person name="Lindquist E."/>
            <person name="Lyon B.R."/>
            <person name="Martin J."/>
            <person name="Mayer C."/>
            <person name="Parker M."/>
            <person name="Quesneville H."/>
            <person name="Raymond J."/>
            <person name="Uhlig C."/>
            <person name="Valentin K.U."/>
            <person name="Worden A.Z."/>
            <person name="Armbrust E.V."/>
            <person name="Bowler C."/>
            <person name="Green B."/>
            <person name="Moulton V."/>
            <person name="Van Oosterhout C."/>
            <person name="Grigoriev I."/>
        </authorList>
    </citation>
    <scope>NUCLEOTIDE SEQUENCE [LARGE SCALE GENOMIC DNA]</scope>
    <source>
        <strain evidence="1 2">CCMP1102</strain>
    </source>
</reference>
<dbReference type="EMBL" id="KV784384">
    <property type="protein sequence ID" value="OEU07734.1"/>
    <property type="molecule type" value="Genomic_DNA"/>
</dbReference>
<evidence type="ECO:0000313" key="2">
    <source>
        <dbReference type="Proteomes" id="UP000095751"/>
    </source>
</evidence>
<evidence type="ECO:0000313" key="1">
    <source>
        <dbReference type="EMBL" id="OEU07734.1"/>
    </source>
</evidence>
<sequence length="416" mass="47723">MMSSNASFLKTRLFLKTSPIWLSGCSLSCIPEADEDFNYGNDDDNDEDDAYDYDNGNVNISTNIIILLLWQRLALYSIPFARNMFILEIYFSCHPVKIGTYQSPRQDLKVYFRGNGKIDGTNWNCYIDDDGHMIELSIFSHTRLGNTGLFDLPPSIIRLVRLKQLSVQRCRSLPVEFSKLQHLNCLHLDACSSLILNFPFEMELGKLEMFLLESTSLPESISSPFFVWLTTKVPSLTELGFSEFHMEDASRIVDFLLAVEETSFKDNLKSLIVYDCNLGWESFETSFQSLMLDILPRFPNLDSMRLNGNKIESIQPIAEKFETEQTVVSSLRVLSIEELNDDPKERTAAMSLIKTRSAIYNLGGRDKEDYSSDLEYELRLSHAGRGRDRPIPLSLWPTILERAYEKAYGIYDDWVS</sequence>
<keyword evidence="2" id="KW-1185">Reference proteome</keyword>
<dbReference type="Proteomes" id="UP000095751">
    <property type="component" value="Unassembled WGS sequence"/>
</dbReference>
<dbReference type="Gene3D" id="3.80.10.10">
    <property type="entry name" value="Ribonuclease Inhibitor"/>
    <property type="match status" value="1"/>
</dbReference>
<protein>
    <recommendedName>
        <fullName evidence="3">RNI-like protein</fullName>
    </recommendedName>
</protein>
<dbReference type="KEGG" id="fcy:FRACYDRAFT_264836"/>
<dbReference type="AlphaFoldDB" id="A0A1E7EPG8"/>
<name>A0A1E7EPG8_9STRA</name>
<organism evidence="1 2">
    <name type="scientific">Fragilariopsis cylindrus CCMP1102</name>
    <dbReference type="NCBI Taxonomy" id="635003"/>
    <lineage>
        <taxon>Eukaryota</taxon>
        <taxon>Sar</taxon>
        <taxon>Stramenopiles</taxon>
        <taxon>Ochrophyta</taxon>
        <taxon>Bacillariophyta</taxon>
        <taxon>Bacillariophyceae</taxon>
        <taxon>Bacillariophycidae</taxon>
        <taxon>Bacillariales</taxon>
        <taxon>Bacillariaceae</taxon>
        <taxon>Fragilariopsis</taxon>
    </lineage>
</organism>
<accession>A0A1E7EPG8</accession>
<evidence type="ECO:0008006" key="3">
    <source>
        <dbReference type="Google" id="ProtNLM"/>
    </source>
</evidence>
<proteinExistence type="predicted"/>